<dbReference type="KEGG" id="mko:MKLM6_2333"/>
<evidence type="ECO:0000313" key="2">
    <source>
        <dbReference type="Proteomes" id="UP000077734"/>
    </source>
</evidence>
<reference evidence="1 2" key="1">
    <citation type="submission" date="2016-03" db="EMBL/GenBank/DDBJ databases">
        <authorList>
            <person name="Heylen K."/>
            <person name="De Vos P."/>
            <person name="Vekeman B."/>
        </authorList>
    </citation>
    <scope>NUCLEOTIDE SEQUENCE [LARGE SCALE GENOMIC DNA]</scope>
    <source>
        <strain evidence="1 2">R-49807</strain>
    </source>
</reference>
<dbReference type="EMBL" id="LUUL01000015">
    <property type="protein sequence ID" value="OAI30043.1"/>
    <property type="molecule type" value="Genomic_DNA"/>
</dbReference>
<evidence type="ECO:0000313" key="1">
    <source>
        <dbReference type="EMBL" id="OAI30043.1"/>
    </source>
</evidence>
<protein>
    <submittedName>
        <fullName evidence="1">Uncharacterized protein</fullName>
    </submittedName>
</protein>
<proteinExistence type="predicted"/>
<dbReference type="Proteomes" id="UP000077734">
    <property type="component" value="Unassembled WGS sequence"/>
</dbReference>
<sequence length="108" mass="11920">MASTTIHSWHRIKLSSQEYQSGEIAVLMGAFRAAYVARNGPDGMAMFGHWTDDGSCYWVYTSPKSSRHIAPLLAAYSALRTPAPDPQQLSLIYGDESARNCFETGFEA</sequence>
<name>A0A291IK23_9GAMM</name>
<dbReference type="AlphaFoldDB" id="A0A291IK23"/>
<dbReference type="RefSeq" id="WP_064021731.1">
    <property type="nucleotide sequence ID" value="NZ_AP019777.1"/>
</dbReference>
<accession>A0A291IK23</accession>
<keyword evidence="2" id="KW-1185">Reference proteome</keyword>
<organism evidence="1 2">
    <name type="scientific">Methylomonas koyamae</name>
    <dbReference type="NCBI Taxonomy" id="702114"/>
    <lineage>
        <taxon>Bacteria</taxon>
        <taxon>Pseudomonadati</taxon>
        <taxon>Pseudomonadota</taxon>
        <taxon>Gammaproteobacteria</taxon>
        <taxon>Methylococcales</taxon>
        <taxon>Methylococcaceae</taxon>
        <taxon>Methylomonas</taxon>
    </lineage>
</organism>
<gene>
    <name evidence="1" type="ORF">A1356_22390</name>
</gene>
<comment type="caution">
    <text evidence="1">The sequence shown here is derived from an EMBL/GenBank/DDBJ whole genome shotgun (WGS) entry which is preliminary data.</text>
</comment>